<dbReference type="PANTHER" id="PTHR43668">
    <property type="entry name" value="ALLANTOINASE"/>
    <property type="match status" value="1"/>
</dbReference>
<dbReference type="InterPro" id="IPR006680">
    <property type="entry name" value="Amidohydro-rel"/>
</dbReference>
<dbReference type="Proteomes" id="UP000542813">
    <property type="component" value="Unassembled WGS sequence"/>
</dbReference>
<dbReference type="RefSeq" id="WP_221441258.1">
    <property type="nucleotide sequence ID" value="NZ_JACHMM010000001.1"/>
</dbReference>
<dbReference type="GO" id="GO:0005737">
    <property type="term" value="C:cytoplasm"/>
    <property type="evidence" value="ECO:0007669"/>
    <property type="project" value="TreeGrafter"/>
</dbReference>
<dbReference type="GO" id="GO:0004038">
    <property type="term" value="F:allantoinase activity"/>
    <property type="evidence" value="ECO:0007669"/>
    <property type="project" value="TreeGrafter"/>
</dbReference>
<dbReference type="AlphaFoldDB" id="A0A7W9GV01"/>
<dbReference type="EMBL" id="JACHMM010000001">
    <property type="protein sequence ID" value="MBB5790268.1"/>
    <property type="molecule type" value="Genomic_DNA"/>
</dbReference>
<dbReference type="Pfam" id="PF01979">
    <property type="entry name" value="Amidohydro_1"/>
    <property type="match status" value="1"/>
</dbReference>
<feature type="region of interest" description="Disordered" evidence="1">
    <location>
        <begin position="428"/>
        <end position="450"/>
    </location>
</feature>
<protein>
    <submittedName>
        <fullName evidence="3">Dihydroorotase (Multifunctional complex type)</fullName>
    </submittedName>
</protein>
<reference evidence="3 4" key="1">
    <citation type="submission" date="2020-08" db="EMBL/GenBank/DDBJ databases">
        <title>Sequencing the genomes of 1000 actinobacteria strains.</title>
        <authorList>
            <person name="Klenk H.-P."/>
        </authorList>
    </citation>
    <scope>NUCLEOTIDE SEQUENCE [LARGE SCALE GENOMIC DNA]</scope>
    <source>
        <strain evidence="3 4">DSM 102122</strain>
    </source>
</reference>
<evidence type="ECO:0000313" key="3">
    <source>
        <dbReference type="EMBL" id="MBB5790268.1"/>
    </source>
</evidence>
<dbReference type="SUPFAM" id="SSF51338">
    <property type="entry name" value="Composite domain of metallo-dependent hydrolases"/>
    <property type="match status" value="1"/>
</dbReference>
<name>A0A7W9GV01_9ACTN</name>
<feature type="domain" description="Amidohydrolase-related" evidence="2">
    <location>
        <begin position="50"/>
        <end position="427"/>
    </location>
</feature>
<sequence>MTYETSVVGGTLINSQGRARLNVGITGGVIGYVGPEVPESRTTIDADGLVVLPGGVDSHVHLMDPSSTDREDFPTGTAAAARAGVTTIIEHTHAGPVRTVKDLTEKREYLDGRSNVDYALAAHAWPGYGEHVDPLWRAGIAFFKVFTCTTHGVPGHTPADLSRHLSATSDAGAPSLIHCEDESLTEDAQSVLRGEGREDFGILPEWRNRSAEIIATAVAATLVRRSRAAATIAHVSHPEVLDYIAAERERGADLAAEACPQYFLLREDEVHDHGALRKFTPPARARHRHDEDRMWELLRDGALTHVSSDHAPSTLQQKGCGSIWDVHFGLPGIDTTFPALIDAVARQQLAWEDVARVYAEMPARRYGLWPRKGAIRVGFDADLALVDPAGTWRLGNEDVVSKAGWSPYAGRTFTGRVVRTVLRGQTVAESGTAHDRRGGAWLPGAGAKGA</sequence>
<dbReference type="Gene3D" id="2.30.40.10">
    <property type="entry name" value="Urease, subunit C, domain 1"/>
    <property type="match status" value="1"/>
</dbReference>
<keyword evidence="4" id="KW-1185">Reference proteome</keyword>
<dbReference type="InterPro" id="IPR032466">
    <property type="entry name" value="Metal_Hydrolase"/>
</dbReference>
<evidence type="ECO:0000313" key="4">
    <source>
        <dbReference type="Proteomes" id="UP000542813"/>
    </source>
</evidence>
<dbReference type="Gene3D" id="3.20.20.140">
    <property type="entry name" value="Metal-dependent hydrolases"/>
    <property type="match status" value="1"/>
</dbReference>
<dbReference type="InterPro" id="IPR011059">
    <property type="entry name" value="Metal-dep_hydrolase_composite"/>
</dbReference>
<gene>
    <name evidence="3" type="ORF">HD601_004843</name>
</gene>
<organism evidence="3 4">
    <name type="scientific">Jiangella mangrovi</name>
    <dbReference type="NCBI Taxonomy" id="1524084"/>
    <lineage>
        <taxon>Bacteria</taxon>
        <taxon>Bacillati</taxon>
        <taxon>Actinomycetota</taxon>
        <taxon>Actinomycetes</taxon>
        <taxon>Jiangellales</taxon>
        <taxon>Jiangellaceae</taxon>
        <taxon>Jiangella</taxon>
    </lineage>
</organism>
<dbReference type="GO" id="GO:0006145">
    <property type="term" value="P:purine nucleobase catabolic process"/>
    <property type="evidence" value="ECO:0007669"/>
    <property type="project" value="TreeGrafter"/>
</dbReference>
<proteinExistence type="predicted"/>
<comment type="caution">
    <text evidence="3">The sequence shown here is derived from an EMBL/GenBank/DDBJ whole genome shotgun (WGS) entry which is preliminary data.</text>
</comment>
<dbReference type="PANTHER" id="PTHR43668:SF2">
    <property type="entry name" value="ALLANTOINASE"/>
    <property type="match status" value="1"/>
</dbReference>
<accession>A0A7W9GV01</accession>
<evidence type="ECO:0000256" key="1">
    <source>
        <dbReference type="SAM" id="MobiDB-lite"/>
    </source>
</evidence>
<dbReference type="InterPro" id="IPR050138">
    <property type="entry name" value="DHOase/Allantoinase_Hydrolase"/>
</dbReference>
<dbReference type="SUPFAM" id="SSF51556">
    <property type="entry name" value="Metallo-dependent hydrolases"/>
    <property type="match status" value="1"/>
</dbReference>
<evidence type="ECO:0000259" key="2">
    <source>
        <dbReference type="Pfam" id="PF01979"/>
    </source>
</evidence>